<dbReference type="EMBL" id="JAANIT010000010">
    <property type="protein sequence ID" value="KAG1554048.1"/>
    <property type="molecule type" value="Genomic_DNA"/>
</dbReference>
<evidence type="ECO:0008006" key="5">
    <source>
        <dbReference type="Google" id="ProtNLM"/>
    </source>
</evidence>
<dbReference type="AlphaFoldDB" id="A0A9P7CHC7"/>
<comment type="caution">
    <text evidence="3">The sequence shown here is derived from an EMBL/GenBank/DDBJ whole genome shotgun (WGS) entry which is preliminary data.</text>
</comment>
<keyword evidence="2" id="KW-0812">Transmembrane</keyword>
<sequence>MDYSGPSAIEGQAVNTTQAATSNVPVTTVVSTTTTTTTTVPTQPSTTAVTASDPSTTTTAASDPATTTNAPTTTTNDNNNPSPTTNPSTTTPKPSNQETSSSSTIVTTSKSYIRTLSEITSSSAVPVVAVTSSGNAVYTYTSTSYSIFSTSVPTMIEANQFASPSTVSSGAIAGIVVGCVAFVGLLGAAGFFLLRKKNKKDLDVSRDPEPPTAGYTPYPDHSPSMASRPFVPAYDPSKQEYGHYNYEPQPAYHQPSEPMMGYEAQSSYPVSYDAQHYPASETLVSYEQSYAQPPETMIRNVPDEKDYEHHRISRHVPDEK</sequence>
<feature type="transmembrane region" description="Helical" evidence="2">
    <location>
        <begin position="171"/>
        <end position="194"/>
    </location>
</feature>
<protein>
    <recommendedName>
        <fullName evidence="5">Mid2 domain-containing protein</fullName>
    </recommendedName>
</protein>
<organism evidence="3 4">
    <name type="scientific">Rhizopus oryzae</name>
    <name type="common">Mucormycosis agent</name>
    <name type="synonym">Rhizopus arrhizus var. delemar</name>
    <dbReference type="NCBI Taxonomy" id="64495"/>
    <lineage>
        <taxon>Eukaryota</taxon>
        <taxon>Fungi</taxon>
        <taxon>Fungi incertae sedis</taxon>
        <taxon>Mucoromycota</taxon>
        <taxon>Mucoromycotina</taxon>
        <taxon>Mucoromycetes</taxon>
        <taxon>Mucorales</taxon>
        <taxon>Mucorineae</taxon>
        <taxon>Rhizopodaceae</taxon>
        <taxon>Rhizopus</taxon>
    </lineage>
</organism>
<dbReference type="OrthoDB" id="10428515at2759"/>
<keyword evidence="2" id="KW-0472">Membrane</keyword>
<reference evidence="3" key="1">
    <citation type="journal article" date="2020" name="Microb. Genom.">
        <title>Genetic diversity of clinical and environmental Mucorales isolates obtained from an investigation of mucormycosis cases among solid organ transplant recipients.</title>
        <authorList>
            <person name="Nguyen M.H."/>
            <person name="Kaul D."/>
            <person name="Muto C."/>
            <person name="Cheng S.J."/>
            <person name="Richter R.A."/>
            <person name="Bruno V.M."/>
            <person name="Liu G."/>
            <person name="Beyhan S."/>
            <person name="Sundermann A.J."/>
            <person name="Mounaud S."/>
            <person name="Pasculle A.W."/>
            <person name="Nierman W.C."/>
            <person name="Driscoll E."/>
            <person name="Cumbie R."/>
            <person name="Clancy C.J."/>
            <person name="Dupont C.L."/>
        </authorList>
    </citation>
    <scope>NUCLEOTIDE SEQUENCE</scope>
    <source>
        <strain evidence="3">GL16</strain>
    </source>
</reference>
<feature type="compositionally biased region" description="Low complexity" evidence="1">
    <location>
        <begin position="32"/>
        <end position="92"/>
    </location>
</feature>
<evidence type="ECO:0000313" key="4">
    <source>
        <dbReference type="Proteomes" id="UP000717996"/>
    </source>
</evidence>
<feature type="compositionally biased region" description="Basic and acidic residues" evidence="1">
    <location>
        <begin position="301"/>
        <end position="320"/>
    </location>
</feature>
<evidence type="ECO:0000256" key="2">
    <source>
        <dbReference type="SAM" id="Phobius"/>
    </source>
</evidence>
<name>A0A9P7CHC7_RHIOR</name>
<feature type="region of interest" description="Disordered" evidence="1">
    <location>
        <begin position="298"/>
        <end position="320"/>
    </location>
</feature>
<feature type="region of interest" description="Disordered" evidence="1">
    <location>
        <begin position="32"/>
        <end position="107"/>
    </location>
</feature>
<gene>
    <name evidence="3" type="ORF">G6F51_000195</name>
</gene>
<dbReference type="OMA" id="NNENKGM"/>
<accession>A0A9P7CHC7</accession>
<evidence type="ECO:0000313" key="3">
    <source>
        <dbReference type="EMBL" id="KAG1554048.1"/>
    </source>
</evidence>
<feature type="region of interest" description="Disordered" evidence="1">
    <location>
        <begin position="202"/>
        <end position="232"/>
    </location>
</feature>
<dbReference type="CDD" id="cd12087">
    <property type="entry name" value="TM_EGFR-like"/>
    <property type="match status" value="1"/>
</dbReference>
<dbReference type="Proteomes" id="UP000717996">
    <property type="component" value="Unassembled WGS sequence"/>
</dbReference>
<proteinExistence type="predicted"/>
<evidence type="ECO:0000256" key="1">
    <source>
        <dbReference type="SAM" id="MobiDB-lite"/>
    </source>
</evidence>
<keyword evidence="2" id="KW-1133">Transmembrane helix</keyword>